<proteinExistence type="predicted"/>
<gene>
    <name evidence="1" type="ORF">A3B25_03220</name>
</gene>
<evidence type="ECO:0000313" key="1">
    <source>
        <dbReference type="EMBL" id="OGZ53121.1"/>
    </source>
</evidence>
<dbReference type="EMBL" id="MHNW01000029">
    <property type="protein sequence ID" value="OGZ53121.1"/>
    <property type="molecule type" value="Genomic_DNA"/>
</dbReference>
<dbReference type="Proteomes" id="UP000179106">
    <property type="component" value="Unassembled WGS sequence"/>
</dbReference>
<accession>A0A1G2GT34</accession>
<protein>
    <submittedName>
        <fullName evidence="1">Uncharacterized protein</fullName>
    </submittedName>
</protein>
<name>A0A1G2GT34_9BACT</name>
<evidence type="ECO:0000313" key="2">
    <source>
        <dbReference type="Proteomes" id="UP000179106"/>
    </source>
</evidence>
<dbReference type="AlphaFoldDB" id="A0A1G2GT34"/>
<organism evidence="1 2">
    <name type="scientific">Candidatus Ryanbacteria bacterium RIFCSPLOWO2_01_FULL_48_26</name>
    <dbReference type="NCBI Taxonomy" id="1802126"/>
    <lineage>
        <taxon>Bacteria</taxon>
        <taxon>Candidatus Ryaniibacteriota</taxon>
    </lineage>
</organism>
<dbReference type="STRING" id="1802126.A3B25_03220"/>
<reference evidence="1 2" key="1">
    <citation type="journal article" date="2016" name="Nat. Commun.">
        <title>Thousands of microbial genomes shed light on interconnected biogeochemical processes in an aquifer system.</title>
        <authorList>
            <person name="Anantharaman K."/>
            <person name="Brown C.T."/>
            <person name="Hug L.A."/>
            <person name="Sharon I."/>
            <person name="Castelle C.J."/>
            <person name="Probst A.J."/>
            <person name="Thomas B.C."/>
            <person name="Singh A."/>
            <person name="Wilkins M.J."/>
            <person name="Karaoz U."/>
            <person name="Brodie E.L."/>
            <person name="Williams K.H."/>
            <person name="Hubbard S.S."/>
            <person name="Banfield J.F."/>
        </authorList>
    </citation>
    <scope>NUCLEOTIDE SEQUENCE [LARGE SCALE GENOMIC DNA]</scope>
</reference>
<sequence length="78" mass="9763">MARGHNRVEIAEIKSRWRVKRHRFFCSRYLYKFDYSRLLIHEYPYQKPEMHIEISEKPLRPFVHDCHQHRTCISSKYL</sequence>
<comment type="caution">
    <text evidence="1">The sequence shown here is derived from an EMBL/GenBank/DDBJ whole genome shotgun (WGS) entry which is preliminary data.</text>
</comment>